<name>A0A644YU78_9ZZZZ</name>
<comment type="caution">
    <text evidence="5">The sequence shown here is derived from an EMBL/GenBank/DDBJ whole genome shotgun (WGS) entry which is preliminary data.</text>
</comment>
<dbReference type="GO" id="GO:0006298">
    <property type="term" value="P:mismatch repair"/>
    <property type="evidence" value="ECO:0007669"/>
    <property type="project" value="InterPro"/>
</dbReference>
<dbReference type="GO" id="GO:0140664">
    <property type="term" value="F:ATP-dependent DNA damage sensor activity"/>
    <property type="evidence" value="ECO:0007669"/>
    <property type="project" value="InterPro"/>
</dbReference>
<evidence type="ECO:0000313" key="5">
    <source>
        <dbReference type="EMBL" id="MPM32135.1"/>
    </source>
</evidence>
<feature type="domain" description="DNA mismatch repair proteins mutS family" evidence="4">
    <location>
        <begin position="72"/>
        <end position="88"/>
    </location>
</feature>
<sequence>MAGKSTYMRQVALIVLLAQIGSFVPAAAAHIGVVDRIFTRIGASDDLAAGQSTFMVEMTEVADILRHATKKSLLILDEIGRGTSTFDGMSIARAVVEHCADPKKLGAKTLFATHYHELTELEDTLPGAVNYNIAVKTRGEEIIFLRKIVPGGADRSYGIEVAKLAGLPDKVVARARTVLEELEAENGVQYVKPRQEARQVSLDAVGEGEVLDALRRCQPDTLTPIEAMGLLYELERKLS</sequence>
<dbReference type="InterPro" id="IPR000432">
    <property type="entry name" value="DNA_mismatch_repair_MutS_C"/>
</dbReference>
<dbReference type="SUPFAM" id="SSF52540">
    <property type="entry name" value="P-loop containing nucleoside triphosphate hydrolases"/>
    <property type="match status" value="1"/>
</dbReference>
<reference evidence="5" key="1">
    <citation type="submission" date="2019-08" db="EMBL/GenBank/DDBJ databases">
        <authorList>
            <person name="Kucharzyk K."/>
            <person name="Murdoch R.W."/>
            <person name="Higgins S."/>
            <person name="Loffler F."/>
        </authorList>
    </citation>
    <scope>NUCLEOTIDE SEQUENCE</scope>
</reference>
<evidence type="ECO:0000256" key="3">
    <source>
        <dbReference type="ARBA" id="ARBA00023125"/>
    </source>
</evidence>
<dbReference type="AlphaFoldDB" id="A0A644YU78"/>
<evidence type="ECO:0000256" key="1">
    <source>
        <dbReference type="ARBA" id="ARBA00022741"/>
    </source>
</evidence>
<dbReference type="Pfam" id="PF00488">
    <property type="entry name" value="MutS_V"/>
    <property type="match status" value="1"/>
</dbReference>
<dbReference type="PANTHER" id="PTHR11361">
    <property type="entry name" value="DNA MISMATCH REPAIR PROTEIN MUTS FAMILY MEMBER"/>
    <property type="match status" value="1"/>
</dbReference>
<gene>
    <name evidence="5" type="primary">mutS_31</name>
    <name evidence="5" type="ORF">SDC9_78694</name>
</gene>
<dbReference type="SMART" id="SM00534">
    <property type="entry name" value="MUTSac"/>
    <property type="match status" value="1"/>
</dbReference>
<dbReference type="InterPro" id="IPR027417">
    <property type="entry name" value="P-loop_NTPase"/>
</dbReference>
<dbReference type="GO" id="GO:0030983">
    <property type="term" value="F:mismatched DNA binding"/>
    <property type="evidence" value="ECO:0007669"/>
    <property type="project" value="InterPro"/>
</dbReference>
<protein>
    <submittedName>
        <fullName evidence="5">DNA mismatch repair protein MutS</fullName>
    </submittedName>
</protein>
<keyword evidence="1" id="KW-0547">Nucleotide-binding</keyword>
<evidence type="ECO:0000256" key="2">
    <source>
        <dbReference type="ARBA" id="ARBA00022840"/>
    </source>
</evidence>
<keyword evidence="3" id="KW-0238">DNA-binding</keyword>
<keyword evidence="2" id="KW-0067">ATP-binding</keyword>
<dbReference type="Gene3D" id="6.10.140.430">
    <property type="match status" value="1"/>
</dbReference>
<proteinExistence type="predicted"/>
<dbReference type="PROSITE" id="PS00486">
    <property type="entry name" value="DNA_MISMATCH_REPAIR_2"/>
    <property type="match status" value="1"/>
</dbReference>
<dbReference type="InterPro" id="IPR045076">
    <property type="entry name" value="MutS"/>
</dbReference>
<dbReference type="GO" id="GO:0005524">
    <property type="term" value="F:ATP binding"/>
    <property type="evidence" value="ECO:0007669"/>
    <property type="project" value="UniProtKB-KW"/>
</dbReference>
<dbReference type="Gene3D" id="3.40.50.300">
    <property type="entry name" value="P-loop containing nucleotide triphosphate hydrolases"/>
    <property type="match status" value="1"/>
</dbReference>
<dbReference type="PANTHER" id="PTHR11361:SF34">
    <property type="entry name" value="DNA MISMATCH REPAIR PROTEIN MSH1, MITOCHONDRIAL"/>
    <property type="match status" value="1"/>
</dbReference>
<dbReference type="EMBL" id="VSSQ01006278">
    <property type="protein sequence ID" value="MPM32135.1"/>
    <property type="molecule type" value="Genomic_DNA"/>
</dbReference>
<evidence type="ECO:0000259" key="4">
    <source>
        <dbReference type="PROSITE" id="PS00486"/>
    </source>
</evidence>
<accession>A0A644YU78</accession>
<organism evidence="5">
    <name type="scientific">bioreactor metagenome</name>
    <dbReference type="NCBI Taxonomy" id="1076179"/>
    <lineage>
        <taxon>unclassified sequences</taxon>
        <taxon>metagenomes</taxon>
        <taxon>ecological metagenomes</taxon>
    </lineage>
</organism>